<feature type="transmembrane region" description="Helical" evidence="1">
    <location>
        <begin position="283"/>
        <end position="305"/>
    </location>
</feature>
<feature type="transmembrane region" description="Helical" evidence="1">
    <location>
        <begin position="350"/>
        <end position="368"/>
    </location>
</feature>
<feature type="transmembrane region" description="Helical" evidence="1">
    <location>
        <begin position="374"/>
        <end position="394"/>
    </location>
</feature>
<evidence type="ECO:0000313" key="2">
    <source>
        <dbReference type="EMBL" id="UOE39944.1"/>
    </source>
</evidence>
<feature type="transmembrane region" description="Helical" evidence="1">
    <location>
        <begin position="209"/>
        <end position="229"/>
    </location>
</feature>
<feature type="transmembrane region" description="Helical" evidence="1">
    <location>
        <begin position="172"/>
        <end position="197"/>
    </location>
</feature>
<accession>A0ABY4BME6</accession>
<gene>
    <name evidence="2" type="ORF">MTP09_08385</name>
</gene>
<sequence>MKLETWNLEPETQNLKRLQTSNVKLQTSKPMLKKFKEIFGKTDDVFRKYPMVLLMGFLGAVSLICLAEKDFNSFGNYFVFVKFALVSMLGISLTFAVKMLSERIGKGIFLEIFAVAFLVFYYFLLPENEKDFTEWYAFLLIPTVILSHLLVSFIPFFGKSRELNFWQYNKNLFINFFLTVVFTGVLTCGVELAILAVDKLFDFKFHSKYYVETFYFFAIFGSCFIFLLFNEKGLKYLERDDNYPIILKFFTQYILIPLLIIYSVILYFYSAKILINWELPRGWVSYLILAYSVVGILALLLVHPLKRESAKSWVKIFSKIFYYTLIPLIVLLFTAIFTRILEYGYTEPRYFVLILAIWLTSVVLYFVFFRKTTIKYIPVSLFAFGLFSLVMPYLNTFSVAKRSQKTELKNILDQNNLLENGIINFNKKVSDTVADEVASKFDFLAKRNEKDFLFSFLKPTDQKVLAKSIDKKDYWGIQGELRKRFTHVETTKKNFDPNRFEMVAENKFHSVSGYDFVASAANYRMGELKFNNDTFTLSRDDRKGEILTITLNGKEKWDVAPFLKNILNQHKDQTGKIEVPEISVENDLGNYHIKVVFDNLIRENYEKEQVFYNDAYLLIRKK</sequence>
<proteinExistence type="predicted"/>
<organism evidence="2 3">
    <name type="scientific">Chryseobacterium suipulveris</name>
    <dbReference type="NCBI Taxonomy" id="2929800"/>
    <lineage>
        <taxon>Bacteria</taxon>
        <taxon>Pseudomonadati</taxon>
        <taxon>Bacteroidota</taxon>
        <taxon>Flavobacteriia</taxon>
        <taxon>Flavobacteriales</taxon>
        <taxon>Weeksellaceae</taxon>
        <taxon>Chryseobacterium group</taxon>
        <taxon>Chryseobacterium</taxon>
    </lineage>
</organism>
<dbReference type="RefSeq" id="WP_243547877.1">
    <property type="nucleotide sequence ID" value="NZ_CP094532.1"/>
</dbReference>
<dbReference type="Proteomes" id="UP000831460">
    <property type="component" value="Chromosome"/>
</dbReference>
<keyword evidence="1" id="KW-0812">Transmembrane</keyword>
<feature type="transmembrane region" description="Helical" evidence="1">
    <location>
        <begin position="249"/>
        <end position="271"/>
    </location>
</feature>
<feature type="transmembrane region" description="Helical" evidence="1">
    <location>
        <begin position="136"/>
        <end position="157"/>
    </location>
</feature>
<keyword evidence="1" id="KW-0472">Membrane</keyword>
<feature type="transmembrane region" description="Helical" evidence="1">
    <location>
        <begin position="79"/>
        <end position="101"/>
    </location>
</feature>
<name>A0ABY4BME6_9FLAO</name>
<keyword evidence="3" id="KW-1185">Reference proteome</keyword>
<protein>
    <submittedName>
        <fullName evidence="2">DUF4153 domain-containing protein</fullName>
    </submittedName>
</protein>
<dbReference type="Pfam" id="PF13687">
    <property type="entry name" value="DUF4153"/>
    <property type="match status" value="1"/>
</dbReference>
<feature type="transmembrane region" description="Helical" evidence="1">
    <location>
        <begin position="320"/>
        <end position="338"/>
    </location>
</feature>
<feature type="transmembrane region" description="Helical" evidence="1">
    <location>
        <begin position="49"/>
        <end position="67"/>
    </location>
</feature>
<feature type="transmembrane region" description="Helical" evidence="1">
    <location>
        <begin position="107"/>
        <end position="124"/>
    </location>
</feature>
<keyword evidence="1" id="KW-1133">Transmembrane helix</keyword>
<reference evidence="2 3" key="1">
    <citation type="submission" date="2022-03" db="EMBL/GenBank/DDBJ databases">
        <title>Chryseobacterium sp. isolated from particulate matters in swine house.</title>
        <authorList>
            <person name="Won M."/>
            <person name="Kim S.-J."/>
            <person name="Kwon S.-W."/>
        </authorList>
    </citation>
    <scope>NUCLEOTIDE SEQUENCE [LARGE SCALE GENOMIC DNA]</scope>
    <source>
        <strain evidence="2 3">SC2-2</strain>
    </source>
</reference>
<evidence type="ECO:0000256" key="1">
    <source>
        <dbReference type="SAM" id="Phobius"/>
    </source>
</evidence>
<dbReference type="EMBL" id="CP094532">
    <property type="protein sequence ID" value="UOE39944.1"/>
    <property type="molecule type" value="Genomic_DNA"/>
</dbReference>
<dbReference type="InterPro" id="IPR025291">
    <property type="entry name" value="DUF4153"/>
</dbReference>
<evidence type="ECO:0000313" key="3">
    <source>
        <dbReference type="Proteomes" id="UP000831460"/>
    </source>
</evidence>